<proteinExistence type="predicted"/>
<dbReference type="InterPro" id="IPR013320">
    <property type="entry name" value="ConA-like_dom_sf"/>
</dbReference>
<dbReference type="PANTHER" id="PTHR10963">
    <property type="entry name" value="GLYCOSYL HYDROLASE-RELATED"/>
    <property type="match status" value="1"/>
</dbReference>
<dbReference type="PROSITE" id="PS51762">
    <property type="entry name" value="GH16_2"/>
    <property type="match status" value="1"/>
</dbReference>
<feature type="region of interest" description="Disordered" evidence="1">
    <location>
        <begin position="372"/>
        <end position="403"/>
    </location>
</feature>
<dbReference type="Proteomes" id="UP000766486">
    <property type="component" value="Unassembled WGS sequence"/>
</dbReference>
<evidence type="ECO:0000256" key="1">
    <source>
        <dbReference type="SAM" id="MobiDB-lite"/>
    </source>
</evidence>
<dbReference type="Gene3D" id="2.60.120.200">
    <property type="match status" value="1"/>
</dbReference>
<dbReference type="InterPro" id="IPR050546">
    <property type="entry name" value="Glycosyl_Hydrlase_16"/>
</dbReference>
<dbReference type="PANTHER" id="PTHR10963:SF24">
    <property type="entry name" value="GLYCOSIDASE C21B10.07-RELATED"/>
    <property type="match status" value="1"/>
</dbReference>
<dbReference type="SUPFAM" id="SSF49899">
    <property type="entry name" value="Concanavalin A-like lectins/glucanases"/>
    <property type="match status" value="1"/>
</dbReference>
<keyword evidence="5" id="KW-1185">Reference proteome</keyword>
<protein>
    <recommendedName>
        <fullName evidence="3">GH16 domain-containing protein</fullName>
    </recommendedName>
</protein>
<keyword evidence="2" id="KW-0732">Signal</keyword>
<accession>A0ABY6TUY7</accession>
<dbReference type="Pfam" id="PF26113">
    <property type="entry name" value="GH16_XgeA"/>
    <property type="match status" value="1"/>
</dbReference>
<sequence length="648" mass="67229">MKNTLLQATAAALALSGNVAAKVWYTEKTYDATNFFDEFSFWESKFGTSDYNDIDPAKGHVNYLSKSNALSQGLAKYKDNEVYLGVDTTSVLKGAYNPGRPSVRLESNQAYNHGLFIARFSHLPQATCGLWPAFWTYGKNWPNDGEIDIYEGWNDATFNGPALHTGNSATYGQCKISNDGQTGVVKTDNCDNTYSNEPLQYQNQGCAVNDYAAPYGAANGGVYAMEWTSDSIKLYSWVTGNAPANVNSDSPDTDTWGQPNVYLKNGMCNVDGHFSNQKLVINLDFCGEPAGFDSEWSKSCKAKTNTATCIDYVFQNPSAFVNAFFQIKDIRVFGTTKPTTSSTAVASTASSSVAGSSSALATTLATTTASSSGASSAAASPSASSQQTTRVTTTPSSSFSSLSSTFWGNQTTSALANSARTTSIPTTSVPTTAVSMTTSTVSTTQVRTVTQCPPSVTNCPANGSGGPWVVTETIALYTTVCPVTQAGAATTTSVPTKNAPGSQGPSTITTAITQTYTVTKCPAYVVDCPIGKVTTGVITTTIVQSGDSSKPTGGAVKVCPTCTASNVQKPTTTANDSVKPTSSPYYPSGNSTVALPTGKGGNSGSNSGSNNSGASPSSGIKSAGARSVTIGSALAAAAAMVASTLMMI</sequence>
<organism evidence="4 5">
    <name type="scientific">Bionectria ochroleuca</name>
    <name type="common">Gliocladium roseum</name>
    <dbReference type="NCBI Taxonomy" id="29856"/>
    <lineage>
        <taxon>Eukaryota</taxon>
        <taxon>Fungi</taxon>
        <taxon>Dikarya</taxon>
        <taxon>Ascomycota</taxon>
        <taxon>Pezizomycotina</taxon>
        <taxon>Sordariomycetes</taxon>
        <taxon>Hypocreomycetidae</taxon>
        <taxon>Hypocreales</taxon>
        <taxon>Bionectriaceae</taxon>
        <taxon>Clonostachys</taxon>
    </lineage>
</organism>
<evidence type="ECO:0000313" key="5">
    <source>
        <dbReference type="Proteomes" id="UP000766486"/>
    </source>
</evidence>
<evidence type="ECO:0000313" key="4">
    <source>
        <dbReference type="EMBL" id="VUC21999.1"/>
    </source>
</evidence>
<dbReference type="CDD" id="cd02181">
    <property type="entry name" value="GH16_fungal_Lam16A_glucanase"/>
    <property type="match status" value="1"/>
</dbReference>
<evidence type="ECO:0000259" key="3">
    <source>
        <dbReference type="PROSITE" id="PS51762"/>
    </source>
</evidence>
<feature type="region of interest" description="Disordered" evidence="1">
    <location>
        <begin position="569"/>
        <end position="622"/>
    </location>
</feature>
<dbReference type="InterPro" id="IPR000757">
    <property type="entry name" value="Beta-glucanase-like"/>
</dbReference>
<reference evidence="4 5" key="1">
    <citation type="submission" date="2019-06" db="EMBL/GenBank/DDBJ databases">
        <authorList>
            <person name="Broberg M."/>
        </authorList>
    </citation>
    <scope>NUCLEOTIDE SEQUENCE [LARGE SCALE GENOMIC DNA]</scope>
</reference>
<dbReference type="EMBL" id="CABFNS010000502">
    <property type="protein sequence ID" value="VUC21999.1"/>
    <property type="molecule type" value="Genomic_DNA"/>
</dbReference>
<name>A0ABY6TUY7_BIOOC</name>
<gene>
    <name evidence="4" type="ORF">CLO192961_LOCUS69153</name>
</gene>
<evidence type="ECO:0000256" key="2">
    <source>
        <dbReference type="SAM" id="SignalP"/>
    </source>
</evidence>
<feature type="compositionally biased region" description="Polar residues" evidence="1">
    <location>
        <begin position="569"/>
        <end position="594"/>
    </location>
</feature>
<feature type="chain" id="PRO_5046643938" description="GH16 domain-containing protein" evidence="2">
    <location>
        <begin position="22"/>
        <end position="648"/>
    </location>
</feature>
<comment type="caution">
    <text evidence="4">The sequence shown here is derived from an EMBL/GenBank/DDBJ whole genome shotgun (WGS) entry which is preliminary data.</text>
</comment>
<feature type="signal peptide" evidence="2">
    <location>
        <begin position="1"/>
        <end position="21"/>
    </location>
</feature>
<feature type="compositionally biased region" description="Low complexity" evidence="1">
    <location>
        <begin position="604"/>
        <end position="619"/>
    </location>
</feature>
<feature type="domain" description="GH16" evidence="3">
    <location>
        <begin position="23"/>
        <end position="305"/>
    </location>
</feature>